<proteinExistence type="predicted"/>
<comment type="caution">
    <text evidence="1">The sequence shown here is derived from an EMBL/GenBank/DDBJ whole genome shotgun (WGS) entry which is preliminary data.</text>
</comment>
<dbReference type="InterPro" id="IPR023885">
    <property type="entry name" value="4Fe4S-binding_SPASM_dom"/>
</dbReference>
<organism evidence="1">
    <name type="scientific">Thermodesulfobacterium geofontis</name>
    <dbReference type="NCBI Taxonomy" id="1295609"/>
    <lineage>
        <taxon>Bacteria</taxon>
        <taxon>Pseudomonadati</taxon>
        <taxon>Thermodesulfobacteriota</taxon>
        <taxon>Thermodesulfobacteria</taxon>
        <taxon>Thermodesulfobacteriales</taxon>
        <taxon>Thermodesulfobacteriaceae</taxon>
        <taxon>Thermodesulfobacterium</taxon>
    </lineage>
</organism>
<gene>
    <name evidence="1" type="ORF">ENU91_04255</name>
</gene>
<sequence>MVQKKRETTACKVELMKNFDIVNGKVVPCIDLPINFYIAEVDEKENLNFKNKKFIKAFLNDLVKYKRILNCFNCEAYYYCGGRCPVQAISSLERTRNYCELTKLFIREVESHLKKIEPIIKPICSLENFYQKFVFPIYFTDVVP</sequence>
<reference evidence="1" key="1">
    <citation type="journal article" date="2020" name="mSystems">
        <title>Genome- and Community-Level Interaction Insights into Carbon Utilization and Element Cycling Functions of Hydrothermarchaeota in Hydrothermal Sediment.</title>
        <authorList>
            <person name="Zhou Z."/>
            <person name="Liu Y."/>
            <person name="Xu W."/>
            <person name="Pan J."/>
            <person name="Luo Z.H."/>
            <person name="Li M."/>
        </authorList>
    </citation>
    <scope>NUCLEOTIDE SEQUENCE [LARGE SCALE GENOMIC DNA]</scope>
    <source>
        <strain evidence="1">SpSt-711</strain>
    </source>
</reference>
<accession>A0A7V4JQH1</accession>
<protein>
    <submittedName>
        <fullName evidence="1">SPASM domain-containing protein</fullName>
    </submittedName>
</protein>
<name>A0A7V4JQH1_9BACT</name>
<dbReference type="Gene3D" id="3.20.20.70">
    <property type="entry name" value="Aldolase class I"/>
    <property type="match status" value="1"/>
</dbReference>
<dbReference type="EMBL" id="DTEI01000073">
    <property type="protein sequence ID" value="HGU15848.1"/>
    <property type="molecule type" value="Genomic_DNA"/>
</dbReference>
<dbReference type="InterPro" id="IPR013785">
    <property type="entry name" value="Aldolase_TIM"/>
</dbReference>
<dbReference type="NCBIfam" id="TIGR04085">
    <property type="entry name" value="rSAM_more_4Fe4S"/>
    <property type="match status" value="1"/>
</dbReference>
<dbReference type="AlphaFoldDB" id="A0A7V4JQH1"/>
<evidence type="ECO:0000313" key="1">
    <source>
        <dbReference type="EMBL" id="HGU15848.1"/>
    </source>
</evidence>